<name>A0A6A4I6R9_9AGAR</name>
<evidence type="ECO:0000313" key="2">
    <source>
        <dbReference type="Proteomes" id="UP000799118"/>
    </source>
</evidence>
<sequence length="143" mass="15515">MGGEVLAGGLAGTLWHHLHDPRTNAVIALSPRDMLFGEDVGPCPSLQTLEEFRARIRDCITGEMIGGTVRSVEKDTWVLLGKKRYHLVLQKNGKGHPFIIDAPNVPSTTDHAFVSKLSSLLIALAHPTKPKANASLMAGTEIW</sequence>
<dbReference type="AlphaFoldDB" id="A0A6A4I6R9"/>
<keyword evidence="2" id="KW-1185">Reference proteome</keyword>
<gene>
    <name evidence="1" type="ORF">BT96DRAFT_935076</name>
</gene>
<dbReference type="Proteomes" id="UP000799118">
    <property type="component" value="Unassembled WGS sequence"/>
</dbReference>
<proteinExistence type="predicted"/>
<accession>A0A6A4I6R9</accession>
<protein>
    <submittedName>
        <fullName evidence="1">Uncharacterized protein</fullName>
    </submittedName>
</protein>
<dbReference type="EMBL" id="ML769411">
    <property type="protein sequence ID" value="KAE9405088.1"/>
    <property type="molecule type" value="Genomic_DNA"/>
</dbReference>
<organism evidence="1 2">
    <name type="scientific">Gymnopus androsaceus JB14</name>
    <dbReference type="NCBI Taxonomy" id="1447944"/>
    <lineage>
        <taxon>Eukaryota</taxon>
        <taxon>Fungi</taxon>
        <taxon>Dikarya</taxon>
        <taxon>Basidiomycota</taxon>
        <taxon>Agaricomycotina</taxon>
        <taxon>Agaricomycetes</taxon>
        <taxon>Agaricomycetidae</taxon>
        <taxon>Agaricales</taxon>
        <taxon>Marasmiineae</taxon>
        <taxon>Omphalotaceae</taxon>
        <taxon>Gymnopus</taxon>
    </lineage>
</organism>
<evidence type="ECO:0000313" key="1">
    <source>
        <dbReference type="EMBL" id="KAE9405088.1"/>
    </source>
</evidence>
<reference evidence="1" key="1">
    <citation type="journal article" date="2019" name="Environ. Microbiol.">
        <title>Fungal ecological strategies reflected in gene transcription - a case study of two litter decomposers.</title>
        <authorList>
            <person name="Barbi F."/>
            <person name="Kohler A."/>
            <person name="Barry K."/>
            <person name="Baskaran P."/>
            <person name="Daum C."/>
            <person name="Fauchery L."/>
            <person name="Ihrmark K."/>
            <person name="Kuo A."/>
            <person name="LaButti K."/>
            <person name="Lipzen A."/>
            <person name="Morin E."/>
            <person name="Grigoriev I.V."/>
            <person name="Henrissat B."/>
            <person name="Lindahl B."/>
            <person name="Martin F."/>
        </authorList>
    </citation>
    <scope>NUCLEOTIDE SEQUENCE</scope>
    <source>
        <strain evidence="1">JB14</strain>
    </source>
</reference>